<protein>
    <recommendedName>
        <fullName evidence="3">HSac2 domain-containing protein</fullName>
    </recommendedName>
</protein>
<dbReference type="PROSITE" id="PS51791">
    <property type="entry name" value="HSAC2"/>
    <property type="match status" value="1"/>
</dbReference>
<feature type="compositionally biased region" description="Low complexity" evidence="2">
    <location>
        <begin position="63"/>
        <end position="80"/>
    </location>
</feature>
<evidence type="ECO:0000256" key="2">
    <source>
        <dbReference type="SAM" id="MobiDB-lite"/>
    </source>
</evidence>
<comment type="similarity">
    <text evidence="1">Belongs to the TPRG1 family.</text>
</comment>
<name>A0AA88YGA0_PINIB</name>
<evidence type="ECO:0000259" key="3">
    <source>
        <dbReference type="PROSITE" id="PS51791"/>
    </source>
</evidence>
<feature type="region of interest" description="Disordered" evidence="2">
    <location>
        <begin position="1"/>
        <end position="86"/>
    </location>
</feature>
<proteinExistence type="inferred from homology"/>
<dbReference type="AlphaFoldDB" id="A0AA88YGA0"/>
<feature type="domain" description="HSac2" evidence="3">
    <location>
        <begin position="95"/>
        <end position="249"/>
    </location>
</feature>
<evidence type="ECO:0000256" key="1">
    <source>
        <dbReference type="ARBA" id="ARBA00009163"/>
    </source>
</evidence>
<evidence type="ECO:0000313" key="5">
    <source>
        <dbReference type="Proteomes" id="UP001186944"/>
    </source>
</evidence>
<dbReference type="InterPro" id="IPR022158">
    <property type="entry name" value="Inositol_phosphatase"/>
</dbReference>
<keyword evidence="5" id="KW-1185">Reference proteome</keyword>
<gene>
    <name evidence="4" type="ORF">FSP39_013502</name>
</gene>
<feature type="compositionally biased region" description="Polar residues" evidence="2">
    <location>
        <begin position="52"/>
        <end position="62"/>
    </location>
</feature>
<dbReference type="PANTHER" id="PTHR31108">
    <property type="entry name" value="TUMOR PROTEIN P63-REGULATED GENE 1-LIKE PROTEIN"/>
    <property type="match status" value="1"/>
</dbReference>
<dbReference type="InterPro" id="IPR040242">
    <property type="entry name" value="TPRG1-like"/>
</dbReference>
<reference evidence="4" key="1">
    <citation type="submission" date="2019-08" db="EMBL/GenBank/DDBJ databases">
        <title>The improved chromosome-level genome for the pearl oyster Pinctada fucata martensii using PacBio sequencing and Hi-C.</title>
        <authorList>
            <person name="Zheng Z."/>
        </authorList>
    </citation>
    <scope>NUCLEOTIDE SEQUENCE</scope>
    <source>
        <strain evidence="4">ZZ-2019</strain>
        <tissue evidence="4">Adductor muscle</tissue>
    </source>
</reference>
<organism evidence="4 5">
    <name type="scientific">Pinctada imbricata</name>
    <name type="common">Atlantic pearl-oyster</name>
    <name type="synonym">Pinctada martensii</name>
    <dbReference type="NCBI Taxonomy" id="66713"/>
    <lineage>
        <taxon>Eukaryota</taxon>
        <taxon>Metazoa</taxon>
        <taxon>Spiralia</taxon>
        <taxon>Lophotrochozoa</taxon>
        <taxon>Mollusca</taxon>
        <taxon>Bivalvia</taxon>
        <taxon>Autobranchia</taxon>
        <taxon>Pteriomorphia</taxon>
        <taxon>Pterioida</taxon>
        <taxon>Pterioidea</taxon>
        <taxon>Pteriidae</taxon>
        <taxon>Pinctada</taxon>
    </lineage>
</organism>
<sequence>MANTNGENVISTQDVHLEDDRQHQGSFSGATLQIDGVDNQNGDEPGVGFRGSGQNFNRNRPGSTMSRQSVRSTSSRTSMRPGVVKSDSMTSSYFSYKEDSLQLAVEEGKKMMNPDVDGEVKGTWLLTEIDHWNNEKERVVILTDTSLITLKYHFILKRVVEFRRVMLHVIDTVAVGDFRYPDKSLMPDRRHGGIQIRWNKGEEPTWAQKWNPFCLTIPFMTFCHHPIIYNPKETETTTYNVDDFFESLIQCISNIYKKKRPGEKVTIIEGPIMIESYANLSSMLFNDSGLGFFRDRNGLCY</sequence>
<dbReference type="Pfam" id="PF12456">
    <property type="entry name" value="hSac2"/>
    <property type="match status" value="1"/>
</dbReference>
<dbReference type="GO" id="GO:0005737">
    <property type="term" value="C:cytoplasm"/>
    <property type="evidence" value="ECO:0007669"/>
    <property type="project" value="TreeGrafter"/>
</dbReference>
<dbReference type="EMBL" id="VSWD01000004">
    <property type="protein sequence ID" value="KAK3104939.1"/>
    <property type="molecule type" value="Genomic_DNA"/>
</dbReference>
<dbReference type="InterPro" id="IPR034753">
    <property type="entry name" value="hSac2"/>
</dbReference>
<comment type="caution">
    <text evidence="4">The sequence shown here is derived from an EMBL/GenBank/DDBJ whole genome shotgun (WGS) entry which is preliminary data.</text>
</comment>
<feature type="compositionally biased region" description="Polar residues" evidence="2">
    <location>
        <begin position="1"/>
        <end position="14"/>
    </location>
</feature>
<accession>A0AA88YGA0</accession>
<dbReference type="PANTHER" id="PTHR31108:SF1">
    <property type="entry name" value="HSAC2 DOMAIN-CONTAINING PROTEIN"/>
    <property type="match status" value="1"/>
</dbReference>
<dbReference type="Proteomes" id="UP001186944">
    <property type="component" value="Unassembled WGS sequence"/>
</dbReference>
<evidence type="ECO:0000313" key="4">
    <source>
        <dbReference type="EMBL" id="KAK3104939.1"/>
    </source>
</evidence>